<accession>A0AAV3KEP8</accession>
<dbReference type="RefSeq" id="WP_022631543.1">
    <property type="nucleotide sequence ID" value="NZ_AMWE01000001.1"/>
</dbReference>
<evidence type="ECO:0000313" key="1">
    <source>
        <dbReference type="EMBL" id="ERO59049.1"/>
    </source>
</evidence>
<dbReference type="AlphaFoldDB" id="A0AAV3KEP8"/>
<proteinExistence type="predicted"/>
<dbReference type="InterPro" id="IPR022574">
    <property type="entry name" value="DUF2623"/>
</dbReference>
<name>A0AAV3KEP8_9GAMM</name>
<dbReference type="Pfam" id="PF11115">
    <property type="entry name" value="DUF2623"/>
    <property type="match status" value="1"/>
</dbReference>
<protein>
    <submittedName>
        <fullName evidence="1">YghW protein</fullName>
    </submittedName>
</protein>
<evidence type="ECO:0000313" key="2">
    <source>
        <dbReference type="Proteomes" id="UP000017142"/>
    </source>
</evidence>
<dbReference type="EMBL" id="AMWE01000001">
    <property type="protein sequence ID" value="ERO59049.1"/>
    <property type="molecule type" value="Genomic_DNA"/>
</dbReference>
<comment type="caution">
    <text evidence="1">The sequence shown here is derived from an EMBL/GenBank/DDBJ whole genome shotgun (WGS) entry which is preliminary data.</text>
</comment>
<dbReference type="GeneID" id="43518736"/>
<gene>
    <name evidence="1" type="ORF">A544_0008</name>
</gene>
<organism evidence="1 2">
    <name type="scientific">Dickeya solani D s0432-1</name>
    <dbReference type="NCBI Taxonomy" id="1231725"/>
    <lineage>
        <taxon>Bacteria</taxon>
        <taxon>Pseudomonadati</taxon>
        <taxon>Pseudomonadota</taxon>
        <taxon>Gammaproteobacteria</taxon>
        <taxon>Enterobacterales</taxon>
        <taxon>Pectobacteriaceae</taxon>
        <taxon>Dickeya</taxon>
    </lineage>
</organism>
<dbReference type="Proteomes" id="UP000017142">
    <property type="component" value="Unassembled WGS sequence"/>
</dbReference>
<sequence>MKNHFGDGILAGLQASTPQSMSDIRHYCDDYRRGYVCGYAHQRASQRGRQQAAFEAGQLCRRYGLMRDIVAEFFTDVSNPSLVAWFYAGYDQSSQVVSRNDA</sequence>
<reference evidence="2" key="1">
    <citation type="journal article" date="2013" name="Diversity">
        <title>Genome Sequence of Dickeya solani, a New soft Rot Pathogen of Potato, Suggests its Emergence May Be Related to a Novel Combination of Non-Ribosomal Peptide/Polyketide Synthetase Clusters.</title>
        <authorList>
            <person name="Garlant L."/>
            <person name="Koskinen P."/>
            <person name="Rouhiainen L."/>
            <person name="Laine P."/>
            <person name="Paulin L."/>
            <person name="Auvinen P."/>
            <person name="Holm L."/>
            <person name="Pirhonen M."/>
        </authorList>
    </citation>
    <scope>NUCLEOTIDE SEQUENCE [LARGE SCALE GENOMIC DNA]</scope>
    <source>
        <strain evidence="2">D s0432-1</strain>
    </source>
</reference>